<keyword evidence="2" id="KW-0472">Membrane</keyword>
<dbReference type="InterPro" id="IPR036890">
    <property type="entry name" value="HATPase_C_sf"/>
</dbReference>
<protein>
    <submittedName>
        <fullName evidence="5">Histidine kinase</fullName>
    </submittedName>
</protein>
<keyword evidence="5" id="KW-0418">Kinase</keyword>
<dbReference type="Pfam" id="PF06580">
    <property type="entry name" value="His_kinase"/>
    <property type="match status" value="1"/>
</dbReference>
<gene>
    <name evidence="5" type="ORF">KK060_24150</name>
</gene>
<feature type="non-terminal residue" evidence="5">
    <location>
        <position position="1"/>
    </location>
</feature>
<dbReference type="InterPro" id="IPR013783">
    <property type="entry name" value="Ig-like_fold"/>
</dbReference>
<dbReference type="SUPFAM" id="SSF55874">
    <property type="entry name" value="ATPase domain of HSP90 chaperone/DNA topoisomerase II/histidine kinase"/>
    <property type="match status" value="1"/>
</dbReference>
<feature type="domain" description="Signal transduction histidine kinase internal region" evidence="3">
    <location>
        <begin position="130"/>
        <end position="209"/>
    </location>
</feature>
<dbReference type="EMBL" id="JAHESD010000107">
    <property type="protein sequence ID" value="MBT1706392.1"/>
    <property type="molecule type" value="Genomic_DNA"/>
</dbReference>
<dbReference type="GO" id="GO:0016301">
    <property type="term" value="F:kinase activity"/>
    <property type="evidence" value="ECO:0007669"/>
    <property type="project" value="UniProtKB-KW"/>
</dbReference>
<keyword evidence="2" id="KW-1133">Transmembrane helix</keyword>
<evidence type="ECO:0000259" key="3">
    <source>
        <dbReference type="Pfam" id="PF06580"/>
    </source>
</evidence>
<organism evidence="5 6">
    <name type="scientific">Chryseosolibacter indicus</name>
    <dbReference type="NCBI Taxonomy" id="2782351"/>
    <lineage>
        <taxon>Bacteria</taxon>
        <taxon>Pseudomonadati</taxon>
        <taxon>Bacteroidota</taxon>
        <taxon>Cytophagia</taxon>
        <taxon>Cytophagales</taxon>
        <taxon>Chryseotaleaceae</taxon>
        <taxon>Chryseosolibacter</taxon>
    </lineage>
</organism>
<dbReference type="PANTHER" id="PTHR34220:SF7">
    <property type="entry name" value="SENSOR HISTIDINE KINASE YPDA"/>
    <property type="match status" value="1"/>
</dbReference>
<dbReference type="Pfam" id="PF07495">
    <property type="entry name" value="Y_Y_Y"/>
    <property type="match status" value="1"/>
</dbReference>
<keyword evidence="5" id="KW-0808">Transferase</keyword>
<dbReference type="InterPro" id="IPR010559">
    <property type="entry name" value="Sig_transdc_His_kin_internal"/>
</dbReference>
<accession>A0ABS5VYA5</accession>
<keyword evidence="1" id="KW-0175">Coiled coil</keyword>
<dbReference type="InterPro" id="IPR050640">
    <property type="entry name" value="Bact_2-comp_sensor_kinase"/>
</dbReference>
<feature type="domain" description="Two component regulator three Y" evidence="4">
    <location>
        <begin position="18"/>
        <end position="77"/>
    </location>
</feature>
<name>A0ABS5VYA5_9BACT</name>
<dbReference type="PANTHER" id="PTHR34220">
    <property type="entry name" value="SENSOR HISTIDINE KINASE YPDA"/>
    <property type="match status" value="1"/>
</dbReference>
<reference evidence="5 6" key="1">
    <citation type="submission" date="2021-05" db="EMBL/GenBank/DDBJ databases">
        <title>A Polyphasic approach of four new species of the genus Ohtaekwangia: Ohtaekwangia histidinii sp. nov., Ohtaekwangia cretensis sp. nov., Ohtaekwangia indiensis sp. nov., Ohtaekwangia reichenbachii sp. nov. from diverse environment.</title>
        <authorList>
            <person name="Octaviana S."/>
        </authorList>
    </citation>
    <scope>NUCLEOTIDE SEQUENCE [LARGE SCALE GENOMIC DNA]</scope>
    <source>
        <strain evidence="5 6">PWU20</strain>
    </source>
</reference>
<feature type="transmembrane region" description="Helical" evidence="2">
    <location>
        <begin position="89"/>
        <end position="108"/>
    </location>
</feature>
<evidence type="ECO:0000256" key="2">
    <source>
        <dbReference type="SAM" id="Phobius"/>
    </source>
</evidence>
<keyword evidence="2" id="KW-0812">Transmembrane</keyword>
<dbReference type="Gene3D" id="2.60.40.10">
    <property type="entry name" value="Immunoglobulins"/>
    <property type="match status" value="1"/>
</dbReference>
<dbReference type="RefSeq" id="WP_254157681.1">
    <property type="nucleotide sequence ID" value="NZ_JAHESD010000107.1"/>
</dbReference>
<evidence type="ECO:0000313" key="5">
    <source>
        <dbReference type="EMBL" id="MBT1706392.1"/>
    </source>
</evidence>
<evidence type="ECO:0000259" key="4">
    <source>
        <dbReference type="Pfam" id="PF07495"/>
    </source>
</evidence>
<comment type="caution">
    <text evidence="5">The sequence shown here is derived from an EMBL/GenBank/DDBJ whole genome shotgun (WGS) entry which is preliminary data.</text>
</comment>
<evidence type="ECO:0000256" key="1">
    <source>
        <dbReference type="SAM" id="Coils"/>
    </source>
</evidence>
<sequence>ILKYPENTMRIELAGISYHSGRRVHYEYRLKELNVRWNKLFNSTIEFTALPFGEFTLEVRAVDRWGEKSTSSKRITIVNVPPFWKSDRFIWFNYLTIASFLATGFYLFHKKQQQKKEREYERRKKMHELEMKAFQAQINPHFIFNCLASIQYHIVRSDIRSASTYLHKFSTLIRQNLQHSTSSTILLREELKILSLYLELEKLRMGNRLEYEIIVSEEVQQDILHIPSMIVQPYVENAIKHGVSPLKDRLGLVVVRFMQANSFIECFIEDNGPGIMAKKNEAFTNDYISMGTSITAARIRTINDTQERKISVKITDKMAAGLLESGTIVQLSFPL</sequence>
<dbReference type="Proteomes" id="UP000772618">
    <property type="component" value="Unassembled WGS sequence"/>
</dbReference>
<dbReference type="InterPro" id="IPR011123">
    <property type="entry name" value="Y_Y_Y"/>
</dbReference>
<keyword evidence="6" id="KW-1185">Reference proteome</keyword>
<proteinExistence type="predicted"/>
<evidence type="ECO:0000313" key="6">
    <source>
        <dbReference type="Proteomes" id="UP000772618"/>
    </source>
</evidence>
<dbReference type="Gene3D" id="3.30.565.10">
    <property type="entry name" value="Histidine kinase-like ATPase, C-terminal domain"/>
    <property type="match status" value="1"/>
</dbReference>
<feature type="coiled-coil region" evidence="1">
    <location>
        <begin position="110"/>
        <end position="137"/>
    </location>
</feature>